<dbReference type="GO" id="GO:0005198">
    <property type="term" value="F:structural molecule activity"/>
    <property type="evidence" value="ECO:0007669"/>
    <property type="project" value="InterPro"/>
</dbReference>
<dbReference type="PANTHER" id="PTHR42200">
    <property type="entry name" value="ARCHAEAL FLAGELLA-RELATED PROTEIN F-RELATED"/>
    <property type="match status" value="1"/>
</dbReference>
<reference evidence="1 2" key="1">
    <citation type="journal article" date="2013" name="Genome Announc.">
        <title>Genome of the haloarchaeon Natronomonas moolapensis, a neutrophilic member of a previously haloalkaliphilic genus.</title>
        <authorList>
            <person name="Dyall-Smith M.L."/>
            <person name="Pfeiffer F."/>
            <person name="Oberwinkler T."/>
            <person name="Klee K."/>
            <person name="Rampp M."/>
            <person name="Palm P."/>
            <person name="Gross K."/>
            <person name="Schuster S.C."/>
            <person name="Oesterhelt D."/>
        </authorList>
    </citation>
    <scope>NUCLEOTIDE SEQUENCE [LARGE SCALE GENOMIC DNA]</scope>
    <source>
        <strain evidence="2">DSM 18674 / JCM 14361 / 8.8.11</strain>
    </source>
</reference>
<dbReference type="Pfam" id="PF01917">
    <property type="entry name" value="Flagellin_arch-type"/>
    <property type="match status" value="1"/>
</dbReference>
<dbReference type="GO" id="GO:0097588">
    <property type="term" value="P:archaeal or bacterial-type flagellum-dependent cell motility"/>
    <property type="evidence" value="ECO:0007669"/>
    <property type="project" value="InterPro"/>
</dbReference>
<name>M1XSI9_NATM8</name>
<gene>
    <name evidence="1" type="primary">flaG1</name>
    <name evidence="1" type="ordered locus">Nmlp_3202</name>
</gene>
<accession>M1XSI9</accession>
<dbReference type="GeneID" id="14652526"/>
<sequence>MSGVSASTLVIFIASILVAAGVAGTLVATVGDISNSAETKGDAITESIDADFEILNDGGGSNFYDGTDTVTFYVRNTGSNALFQTGDDINVLINGQFVPAADLTITSVANDDGSADVWAEGEVLEITVALDSGLDAGGNRLSVSTKGTERSIEFSV</sequence>
<dbReference type="EMBL" id="HF582854">
    <property type="protein sequence ID" value="CCQ37339.1"/>
    <property type="molecule type" value="Genomic_DNA"/>
</dbReference>
<dbReference type="HOGENOM" id="CLU_134827_0_0_2"/>
<evidence type="ECO:0000313" key="1">
    <source>
        <dbReference type="EMBL" id="CCQ37339.1"/>
    </source>
</evidence>
<proteinExistence type="predicted"/>
<keyword evidence="2" id="KW-1185">Reference proteome</keyword>
<dbReference type="STRING" id="268739.Nmlp_3202"/>
<protein>
    <submittedName>
        <fullName evidence="1">Fla cluster protein FlaG</fullName>
    </submittedName>
</protein>
<dbReference type="KEGG" id="nmo:Nmlp_3202"/>
<dbReference type="RefSeq" id="WP_015410084.1">
    <property type="nucleotide sequence ID" value="NC_020388.1"/>
</dbReference>
<dbReference type="OrthoDB" id="183655at2157"/>
<evidence type="ECO:0000313" key="2">
    <source>
        <dbReference type="Proteomes" id="UP000011867"/>
    </source>
</evidence>
<dbReference type="AlphaFoldDB" id="M1XSI9"/>
<organism evidence="1 2">
    <name type="scientific">Natronomonas moolapensis (strain DSM 18674 / CECT 7526 / JCM 14361 / 8.8.11)</name>
    <dbReference type="NCBI Taxonomy" id="268739"/>
    <lineage>
        <taxon>Archaea</taxon>
        <taxon>Methanobacteriati</taxon>
        <taxon>Methanobacteriota</taxon>
        <taxon>Stenosarchaea group</taxon>
        <taxon>Halobacteria</taxon>
        <taxon>Halobacteriales</taxon>
        <taxon>Natronomonadaceae</taxon>
        <taxon>Natronomonas</taxon>
    </lineage>
</organism>
<dbReference type="PANTHER" id="PTHR42200:SF2">
    <property type="entry name" value="ARCHAEAL FLAGELLA-RELATED PROTEIN F"/>
    <property type="match status" value="1"/>
</dbReference>
<dbReference type="eggNOG" id="arCOG01822">
    <property type="taxonomic scope" value="Archaea"/>
</dbReference>
<dbReference type="Proteomes" id="UP000011867">
    <property type="component" value="Chromosome"/>
</dbReference>
<dbReference type="InterPro" id="IPR002774">
    <property type="entry name" value="Flagellin_arc-type"/>
</dbReference>